<dbReference type="EMBL" id="SZPQ01000058">
    <property type="protein sequence ID" value="TKI02883.1"/>
    <property type="molecule type" value="Genomic_DNA"/>
</dbReference>
<sequence length="77" mass="9030">MYEYKITYIFKKKRKTFTYPTKIKLVYSEEDKNDQLIKPLAAENEGGLPLLDYPRGQDKEALSPIEIISIEMENITD</sequence>
<dbReference type="Proteomes" id="UP000305202">
    <property type="component" value="Unassembled WGS sequence"/>
</dbReference>
<dbReference type="RefSeq" id="WP_136992756.1">
    <property type="nucleotide sequence ID" value="NZ_SZPQ01000058.1"/>
</dbReference>
<protein>
    <submittedName>
        <fullName evidence="1">Uncharacterized protein</fullName>
    </submittedName>
</protein>
<evidence type="ECO:0000313" key="2">
    <source>
        <dbReference type="Proteomes" id="UP000305202"/>
    </source>
</evidence>
<comment type="caution">
    <text evidence="1">The sequence shown here is derived from an EMBL/GenBank/DDBJ whole genome shotgun (WGS) entry which is preliminary data.</text>
</comment>
<organism evidence="1 2">
    <name type="scientific">Martelella alba</name>
    <dbReference type="NCBI Taxonomy" id="2590451"/>
    <lineage>
        <taxon>Bacteria</taxon>
        <taxon>Pseudomonadati</taxon>
        <taxon>Pseudomonadota</taxon>
        <taxon>Alphaproteobacteria</taxon>
        <taxon>Hyphomicrobiales</taxon>
        <taxon>Aurantimonadaceae</taxon>
        <taxon>Martelella</taxon>
    </lineage>
</organism>
<gene>
    <name evidence="1" type="ORF">FCN80_23510</name>
</gene>
<keyword evidence="2" id="KW-1185">Reference proteome</keyword>
<evidence type="ECO:0000313" key="1">
    <source>
        <dbReference type="EMBL" id="TKI02883.1"/>
    </source>
</evidence>
<reference evidence="1 2" key="1">
    <citation type="submission" date="2019-04" db="EMBL/GenBank/DDBJ databases">
        <authorList>
            <person name="Li M."/>
            <person name="Gao C."/>
        </authorList>
    </citation>
    <scope>NUCLEOTIDE SEQUENCE [LARGE SCALE GENOMIC DNA]</scope>
    <source>
        <strain evidence="1 2">BGMRC 2031</strain>
    </source>
</reference>
<accession>A0ABY2SFN4</accession>
<proteinExistence type="predicted"/>
<name>A0ABY2SFN4_9HYPH</name>